<name>A0ABX6T649_9SPHN</name>
<feature type="region of interest" description="Disordered" evidence="1">
    <location>
        <begin position="88"/>
        <end position="107"/>
    </location>
</feature>
<evidence type="ECO:0000313" key="4">
    <source>
        <dbReference type="Proteomes" id="UP000516105"/>
    </source>
</evidence>
<keyword evidence="2" id="KW-0732">Signal</keyword>
<sequence>MNRTAIFVFCLVSLASPAIAAERTLSVTTFDRVRVDGPYKVKVTTGVSPYAKVSGSSAAIDGVSVDQQGQTLIIRANPRHGAERIQARDAARSKSPWEPSICRRPGSTAPGRWPWIV</sequence>
<reference evidence="3 4" key="1">
    <citation type="submission" date="2020-08" db="EMBL/GenBank/DDBJ databases">
        <title>Genome sequence of Sphingomonas sediminicola KACC 15039T.</title>
        <authorList>
            <person name="Hyun D.-W."/>
            <person name="Bae J.-W."/>
        </authorList>
    </citation>
    <scope>NUCLEOTIDE SEQUENCE [LARGE SCALE GENOMIC DNA]</scope>
    <source>
        <strain evidence="3 4">KACC 15039</strain>
    </source>
</reference>
<dbReference type="EMBL" id="CP060782">
    <property type="protein sequence ID" value="QNP45356.1"/>
    <property type="molecule type" value="Genomic_DNA"/>
</dbReference>
<feature type="signal peptide" evidence="2">
    <location>
        <begin position="1"/>
        <end position="20"/>
    </location>
</feature>
<keyword evidence="4" id="KW-1185">Reference proteome</keyword>
<protein>
    <submittedName>
        <fullName evidence="3">DUF2807 domain-containing protein</fullName>
    </submittedName>
</protein>
<accession>A0ABX6T649</accession>
<dbReference type="Proteomes" id="UP000516105">
    <property type="component" value="Chromosome"/>
</dbReference>
<dbReference type="Gene3D" id="2.160.20.120">
    <property type="match status" value="1"/>
</dbReference>
<dbReference type="RefSeq" id="WP_187708312.1">
    <property type="nucleotide sequence ID" value="NZ_CP060782.1"/>
</dbReference>
<feature type="chain" id="PRO_5047427231" evidence="2">
    <location>
        <begin position="21"/>
        <end position="117"/>
    </location>
</feature>
<evidence type="ECO:0000256" key="2">
    <source>
        <dbReference type="SAM" id="SignalP"/>
    </source>
</evidence>
<evidence type="ECO:0000313" key="3">
    <source>
        <dbReference type="EMBL" id="QNP45356.1"/>
    </source>
</evidence>
<gene>
    <name evidence="3" type="ORF">H9L14_12235</name>
</gene>
<evidence type="ECO:0000256" key="1">
    <source>
        <dbReference type="SAM" id="MobiDB-lite"/>
    </source>
</evidence>
<organism evidence="3 4">
    <name type="scientific">Sphingomonas sediminicola</name>
    <dbReference type="NCBI Taxonomy" id="386874"/>
    <lineage>
        <taxon>Bacteria</taxon>
        <taxon>Pseudomonadati</taxon>
        <taxon>Pseudomonadota</taxon>
        <taxon>Alphaproteobacteria</taxon>
        <taxon>Sphingomonadales</taxon>
        <taxon>Sphingomonadaceae</taxon>
        <taxon>Sphingomonas</taxon>
    </lineage>
</organism>
<proteinExistence type="predicted"/>